<feature type="compositionally biased region" description="Polar residues" evidence="1">
    <location>
        <begin position="274"/>
        <end position="292"/>
    </location>
</feature>
<feature type="compositionally biased region" description="Basic and acidic residues" evidence="1">
    <location>
        <begin position="254"/>
        <end position="273"/>
    </location>
</feature>
<keyword evidence="3" id="KW-1185">Reference proteome</keyword>
<feature type="compositionally biased region" description="Polar residues" evidence="1">
    <location>
        <begin position="361"/>
        <end position="376"/>
    </location>
</feature>
<evidence type="ECO:0000313" key="2">
    <source>
        <dbReference type="EMBL" id="VDO44033.1"/>
    </source>
</evidence>
<feature type="compositionally biased region" description="Basic and acidic residues" evidence="1">
    <location>
        <begin position="390"/>
        <end position="403"/>
    </location>
</feature>
<feature type="region of interest" description="Disordered" evidence="1">
    <location>
        <begin position="150"/>
        <end position="305"/>
    </location>
</feature>
<name>A0A158QP51_HAEPC</name>
<reference evidence="2 3" key="2">
    <citation type="submission" date="2018-11" db="EMBL/GenBank/DDBJ databases">
        <authorList>
            <consortium name="Pathogen Informatics"/>
        </authorList>
    </citation>
    <scope>NUCLEOTIDE SEQUENCE [LARGE SCALE GENOMIC DNA]</scope>
    <source>
        <strain evidence="2 3">MHpl1</strain>
    </source>
</reference>
<evidence type="ECO:0000313" key="4">
    <source>
        <dbReference type="WBParaSite" id="HPLM_0001186001-mRNA-1"/>
    </source>
</evidence>
<reference evidence="4" key="1">
    <citation type="submission" date="2016-04" db="UniProtKB">
        <authorList>
            <consortium name="WormBaseParasite"/>
        </authorList>
    </citation>
    <scope>IDENTIFICATION</scope>
</reference>
<dbReference type="EMBL" id="UZAF01017685">
    <property type="protein sequence ID" value="VDO44033.1"/>
    <property type="molecule type" value="Genomic_DNA"/>
</dbReference>
<dbReference type="OMA" id="ANRHNGT"/>
<dbReference type="OrthoDB" id="273917at2759"/>
<feature type="compositionally biased region" description="Polar residues" evidence="1">
    <location>
        <begin position="151"/>
        <end position="176"/>
    </location>
</feature>
<gene>
    <name evidence="2" type="ORF">HPLM_LOCUS11852</name>
</gene>
<evidence type="ECO:0000313" key="3">
    <source>
        <dbReference type="Proteomes" id="UP000268014"/>
    </source>
</evidence>
<dbReference type="Gene3D" id="1.10.1410.10">
    <property type="match status" value="1"/>
</dbReference>
<dbReference type="WBParaSite" id="HPLM_0001186001-mRNA-1">
    <property type="protein sequence ID" value="HPLM_0001186001-mRNA-1"/>
    <property type="gene ID" value="HPLM_0001186001"/>
</dbReference>
<dbReference type="AlphaFoldDB" id="A0A158QP51"/>
<feature type="compositionally biased region" description="Basic and acidic residues" evidence="1">
    <location>
        <begin position="225"/>
        <end position="234"/>
    </location>
</feature>
<accession>A0A158QP51</accession>
<proteinExistence type="predicted"/>
<feature type="compositionally biased region" description="Polar residues" evidence="1">
    <location>
        <begin position="212"/>
        <end position="224"/>
    </location>
</feature>
<evidence type="ECO:0000256" key="1">
    <source>
        <dbReference type="SAM" id="MobiDB-lite"/>
    </source>
</evidence>
<feature type="region of interest" description="Disordered" evidence="1">
    <location>
        <begin position="317"/>
        <end position="432"/>
    </location>
</feature>
<dbReference type="STRING" id="6290.A0A158QP51"/>
<dbReference type="Proteomes" id="UP000268014">
    <property type="component" value="Unassembled WGS sequence"/>
</dbReference>
<organism evidence="4">
    <name type="scientific">Haemonchus placei</name>
    <name type="common">Barber's pole worm</name>
    <dbReference type="NCBI Taxonomy" id="6290"/>
    <lineage>
        <taxon>Eukaryota</taxon>
        <taxon>Metazoa</taxon>
        <taxon>Ecdysozoa</taxon>
        <taxon>Nematoda</taxon>
        <taxon>Chromadorea</taxon>
        <taxon>Rhabditida</taxon>
        <taxon>Rhabditina</taxon>
        <taxon>Rhabditomorpha</taxon>
        <taxon>Strongyloidea</taxon>
        <taxon>Trichostrongylidae</taxon>
        <taxon>Haemonchus</taxon>
    </lineage>
</organism>
<protein>
    <submittedName>
        <fullName evidence="4">AAA domain-containing protein</fullName>
    </submittedName>
</protein>
<sequence length="489" mass="53699">MRYTPKEVRRDSDKKQALLSIEDPLLITNEVGRSSFNYALVRSAFEQALQILKGVFIRDRRCGVDWQRFYKGSMMSLIMPFTQEQLQYRNWLKSFVLEYKEPELPPSTVVCNTLLAPSIDLAKCALQQYIMSLPRSSRPLEIVDPRDLERMSTTTTATSPSHENGSEMTCTSSSASDAAGPVVNGPIDETDRSATASVKSDSSEAVIEKVGNLTNGNAKNSENVTAKEGHRNGEKPATLAAIVAGTTGRSKPKQLIDDIDKKNGNSPATKDRTPSPSENKTPPLTSAKTAQPVSHHAPPSSHGRVFHNQQYYKTERAASLSRDGASGRGTRPLVTGGNSMRRKPVVTHSPTGGTASPAPHPQSNFVNGTLRSSRSGPASRKAYPTTYYKRNGERVQAARRDTTPRLASDDGGESSERDSVKNDGYQTVRSRNRPRHNAVWCRIACVRRKGIRQSAAHGLCDTPSSFSTQFLSQISCVPTWNMWFNKVDA</sequence>